<name>A0A1W1HFS1_9BACT</name>
<keyword evidence="2" id="KW-1185">Reference proteome</keyword>
<organism evidence="1 2">
    <name type="scientific">Desulfamplus magnetovallimortis</name>
    <dbReference type="NCBI Taxonomy" id="1246637"/>
    <lineage>
        <taxon>Bacteria</taxon>
        <taxon>Pseudomonadati</taxon>
        <taxon>Thermodesulfobacteriota</taxon>
        <taxon>Desulfobacteria</taxon>
        <taxon>Desulfobacterales</taxon>
        <taxon>Desulfobacteraceae</taxon>
        <taxon>Desulfamplus</taxon>
    </lineage>
</organism>
<evidence type="ECO:0000313" key="1">
    <source>
        <dbReference type="EMBL" id="SLM31334.1"/>
    </source>
</evidence>
<dbReference type="InterPro" id="IPR010985">
    <property type="entry name" value="Ribbon_hlx_hlx"/>
</dbReference>
<reference evidence="1 2" key="1">
    <citation type="submission" date="2017-03" db="EMBL/GenBank/DDBJ databases">
        <authorList>
            <person name="Afonso C.L."/>
            <person name="Miller P.J."/>
            <person name="Scott M.A."/>
            <person name="Spackman E."/>
            <person name="Goraichik I."/>
            <person name="Dimitrov K.M."/>
            <person name="Suarez D.L."/>
            <person name="Swayne D.E."/>
        </authorList>
    </citation>
    <scope>NUCLEOTIDE SEQUENCE [LARGE SCALE GENOMIC DNA]</scope>
    <source>
        <strain evidence="1">PRJEB14757</strain>
    </source>
</reference>
<dbReference type="STRING" id="1246637.MTBBW1_300065"/>
<dbReference type="EMBL" id="FWEV01000224">
    <property type="protein sequence ID" value="SLM31334.1"/>
    <property type="molecule type" value="Genomic_DNA"/>
</dbReference>
<protein>
    <recommendedName>
        <fullName evidence="3">CopG family transcriptional regulator</fullName>
    </recommendedName>
</protein>
<gene>
    <name evidence="1" type="ORF">MTBBW1_300065</name>
</gene>
<dbReference type="RefSeq" id="WP_080800000.1">
    <property type="nucleotide sequence ID" value="NZ_LT828541.1"/>
</dbReference>
<evidence type="ECO:0000313" key="2">
    <source>
        <dbReference type="Proteomes" id="UP000191931"/>
    </source>
</evidence>
<dbReference type="SUPFAM" id="SSF47598">
    <property type="entry name" value="Ribbon-helix-helix"/>
    <property type="match status" value="1"/>
</dbReference>
<dbReference type="OrthoDB" id="9798485at2"/>
<dbReference type="GO" id="GO:0006355">
    <property type="term" value="P:regulation of DNA-templated transcription"/>
    <property type="evidence" value="ECO:0007669"/>
    <property type="project" value="InterPro"/>
</dbReference>
<dbReference type="NCBIfam" id="NF047399">
    <property type="entry name" value="BrnA_antitoxin_add"/>
    <property type="match status" value="1"/>
</dbReference>
<sequence>MKANEFENKFDEGESVLDALDLSSAKRSLLTSKRVNVSFPVWMIKLIDKEAHRVGVSRQSIIKMWLAERLEKSQTQTTASSSLN</sequence>
<proteinExistence type="predicted"/>
<dbReference type="AlphaFoldDB" id="A0A1W1HFS1"/>
<accession>A0A1W1HFS1</accession>
<evidence type="ECO:0008006" key="3">
    <source>
        <dbReference type="Google" id="ProtNLM"/>
    </source>
</evidence>
<dbReference type="Proteomes" id="UP000191931">
    <property type="component" value="Unassembled WGS sequence"/>
</dbReference>